<reference evidence="1" key="1">
    <citation type="journal article" date="2014" name="Int. J. Syst. Evol. Microbiol.">
        <title>Complete genome sequence of Corynebacterium casei LMG S-19264T (=DSM 44701T), isolated from a smear-ripened cheese.</title>
        <authorList>
            <consortium name="US DOE Joint Genome Institute (JGI-PGF)"/>
            <person name="Walter F."/>
            <person name="Albersmeier A."/>
            <person name="Kalinowski J."/>
            <person name="Ruckert C."/>
        </authorList>
    </citation>
    <scope>NUCLEOTIDE SEQUENCE</scope>
    <source>
        <strain evidence="1">CGMCC 1.3617</strain>
    </source>
</reference>
<name>A0A917NYG4_9PROT</name>
<comment type="caution">
    <text evidence="1">The sequence shown here is derived from an EMBL/GenBank/DDBJ whole genome shotgun (WGS) entry which is preliminary data.</text>
</comment>
<sequence>MLGAETVSLLCSLLEAEEPVITGYAVELHPMAAASLIEHGLLVPAGYDDVIGVETDGQEELVSVFPIDDGSALGYLDRYAGFVAVPPERLLRRRVDVSEAFRYLAVLLDVPRSHTPAEIVEGLCWDLGSARFAERPQRHSVWFARRLWDAATRKSVQTMLERRPHIRPRLILTSSTSSAGEFVVPPDTLTISVLDALKSPSGKFRFMLRALLPVGGA</sequence>
<reference evidence="1" key="2">
    <citation type="submission" date="2020-09" db="EMBL/GenBank/DDBJ databases">
        <authorList>
            <person name="Sun Q."/>
            <person name="Zhou Y."/>
        </authorList>
    </citation>
    <scope>NUCLEOTIDE SEQUENCE</scope>
    <source>
        <strain evidence="1">CGMCC 1.3617</strain>
    </source>
</reference>
<accession>A0A917NYG4</accession>
<evidence type="ECO:0000313" key="2">
    <source>
        <dbReference type="Proteomes" id="UP000661507"/>
    </source>
</evidence>
<keyword evidence="2" id="KW-1185">Reference proteome</keyword>
<dbReference type="AlphaFoldDB" id="A0A917NYG4"/>
<gene>
    <name evidence="1" type="ORF">GCM10011320_55590</name>
</gene>
<dbReference type="Proteomes" id="UP000661507">
    <property type="component" value="Unassembled WGS sequence"/>
</dbReference>
<proteinExistence type="predicted"/>
<dbReference type="EMBL" id="BMKW01000019">
    <property type="protein sequence ID" value="GGJ40816.1"/>
    <property type="molecule type" value="Genomic_DNA"/>
</dbReference>
<evidence type="ECO:0000313" key="1">
    <source>
        <dbReference type="EMBL" id="GGJ40816.1"/>
    </source>
</evidence>
<organism evidence="1 2">
    <name type="scientific">Neoroseomonas lacus</name>
    <dbReference type="NCBI Taxonomy" id="287609"/>
    <lineage>
        <taxon>Bacteria</taxon>
        <taxon>Pseudomonadati</taxon>
        <taxon>Pseudomonadota</taxon>
        <taxon>Alphaproteobacteria</taxon>
        <taxon>Acetobacterales</taxon>
        <taxon>Acetobacteraceae</taxon>
        <taxon>Neoroseomonas</taxon>
    </lineage>
</organism>
<protein>
    <submittedName>
        <fullName evidence="1">Uncharacterized protein</fullName>
    </submittedName>
</protein>